<dbReference type="GO" id="GO:0008270">
    <property type="term" value="F:zinc ion binding"/>
    <property type="evidence" value="ECO:0007669"/>
    <property type="project" value="UniProtKB-KW"/>
</dbReference>
<dbReference type="Pfam" id="PF00567">
    <property type="entry name" value="TUDOR"/>
    <property type="match status" value="5"/>
</dbReference>
<dbReference type="CDD" id="cd19757">
    <property type="entry name" value="Bbox1"/>
    <property type="match status" value="1"/>
</dbReference>
<feature type="domain" description="Tudor" evidence="8">
    <location>
        <begin position="787"/>
        <end position="844"/>
    </location>
</feature>
<dbReference type="SUPFAM" id="SSF57845">
    <property type="entry name" value="B-box zinc-binding domain"/>
    <property type="match status" value="1"/>
</dbReference>
<protein>
    <submittedName>
        <fullName evidence="10">Uncharacterized protein LOC117575747</fullName>
    </submittedName>
</protein>
<dbReference type="InterPro" id="IPR002999">
    <property type="entry name" value="Tudor"/>
</dbReference>
<keyword evidence="9" id="KW-1185">Reference proteome</keyword>
<dbReference type="InterPro" id="IPR000315">
    <property type="entry name" value="Znf_B-box"/>
</dbReference>
<feature type="domain" description="Tudor" evidence="8">
    <location>
        <begin position="1678"/>
        <end position="1738"/>
    </location>
</feature>
<sequence>MISDDSGVKFFDRKFVAANLRSQLRCPKCSNEYSHNHKKGVGKENHRPFLLPCGHNMCEFCISKQRQQIDFKCAVCFNLAPPTITAKNPKSAGNIRDYYEPNYHLLGLSNSLGYFKRYSVDSVNKSLQLTATQEIVVETKCSECGHTAAKGECKQCNAFYCKRCFENVHNHSRVLKTHFFQHLNEKQDGADKGIRVGKNIFRIPMPMQCSEHKLPANVFCRKCSRNCCKLCTSKWHNKHRTCLLDELNQRYLPEIPASINSIDAAIMKINNAQMVLKNTKKQFSDYAEETLAGISKHFRLLHGQLQNAELKAIEMLRESSLSPQMQLNEAMSQLNGYELVLMKLRKCLKPEVTDNIFLKDVICLIHEHLEKIPTSVKVSKLAGNPYFISNTVEKLSDIINRHFSTKFNNPQIKVKFCNEYNESSTISDISYGHQSQASAITCPNTNIQTQEYGPLAVALPSHRHQLQLKNHITSSYSNNSFEMNTQHSEILNSFSELDISNSNCNQKSNTLASQVGDWFKTGARVLVVSAKTPQDFYVQCPQTAQRIREQLKRFMTELSDCLTPKMINVGEQYVVRIKQNEIDRWQRALVFSKLAKPNTYKVFLPDVGVYETVQSNAFYEVPDSLVDLPRASVHCSLKQLMPSTGNSKWDPKAGAFLRQVVQKEVFVTVLRLIGPKFYEVDLTTTNYNSYFSVREAFLYTGLAHSKSGYTHAQLPNPQQQVAQASQKLKANEPHVGNMVMVQVLHVQHPQDFHVMWHKDGEKYEAKQTDLQHVMNGMSLANLEPIYMGRLHMACVLQWEGQWHRARIEEMLPDGYVVVRFVDSGVKQKLYWDMLVMLPKELWHPEFAIKCCLADVEPLQKHSYAWTKAGIDAFKQLTSNPKLIMEVISVRDNVAHVALHFTCSGRDNTNVAALLVAQGHCLSNGDSSKVRELTVVNQAPLDADTRKLIELTKKQLKDVEQPKPDDKLAPTIQRSEIEVLHVVSPSEFYVTLKQFMIGLAELKKSVQNAAVAMNETEGHLLQTDWQPGNMCYVWVKAKADMNIFWHRGKIISVADETDIEDKYNVQLCDIGELVEMVPASSLLPINDAMALIANGALRCQLYGLCAKDGAWSPKSIQFFKAQLDAYKRLYVTGHGRDGDCANVNLWGSFTEISGAFSPERTTFVSINEELIKNGWAVKDGNKQFDLPEHSASLNTITMLDTNNIDDDEVLVDLKNVDRLNAMTPVMFGPLPDQSFDYSDEMPPLQLLENFNDKTPTTGCNEAPLAWRTPRDCKKSIFTALPTYVNYQCEIYLSLSTDKPFNKRMCELLAIHFSLEFQNQVPGTYVVGQPVVVRYHLDQNFYRGIVQSKISSKGEYRVYYVDYGNVEKTLPAEMIPFAPFPHLNAMCFRIALDGMRPKEHKYDLNTMDALHNAVVMKLCSIRVMESKAPNGLPLCQVKVDNEDVVTMMVSNGWVLRKTSHDKQEVALPRPKMLESFKMFDELQQLGEVNNNTTVQPPPAKKKYTMQNQQMQHFECDEDFDCKEEALQQLQMSINCEQKSVSGFSDDYTMNNDDGIPLIKKKVLPISTSPEPDPASYSSSPHRSAIDQVRRRIQLRNKDRLDTSHFSPMDTSTERSYRTDVGCLKAPNLPRGVMQFKCCIDKVLSATELQISPKLSEFTKHDIGLTQETSALIKRAKRLYPVVLDAVCLARYTQDNQWYRAIIKELHQSSQQATVFYIDFHDTEMVPFTDLKSFPKELFMFPRRTFRVNLHGIRMNTNFNETAVRHSLQTCLCQYPEVFARVHYPPNYHDNNNDDSSEESMIASFRKEFQLLEVDIFENEHTSNLLYKPLIDSEMFLLN</sequence>
<dbReference type="PROSITE" id="PS50304">
    <property type="entry name" value="TUDOR"/>
    <property type="match status" value="3"/>
</dbReference>
<evidence type="ECO:0000259" key="8">
    <source>
        <dbReference type="PROSITE" id="PS50304"/>
    </source>
</evidence>
<keyword evidence="5" id="KW-0175">Coiled coil</keyword>
<dbReference type="SMART" id="SM00184">
    <property type="entry name" value="RING"/>
    <property type="match status" value="1"/>
</dbReference>
<gene>
    <name evidence="10" type="primary">LOC117575747</name>
</gene>
<keyword evidence="3" id="KW-0862">Zinc</keyword>
<evidence type="ECO:0000256" key="4">
    <source>
        <dbReference type="PROSITE-ProRule" id="PRU00024"/>
    </source>
</evidence>
<organism evidence="9 10">
    <name type="scientific">Drosophila albomicans</name>
    <name type="common">Fruit fly</name>
    <dbReference type="NCBI Taxonomy" id="7291"/>
    <lineage>
        <taxon>Eukaryota</taxon>
        <taxon>Metazoa</taxon>
        <taxon>Ecdysozoa</taxon>
        <taxon>Arthropoda</taxon>
        <taxon>Hexapoda</taxon>
        <taxon>Insecta</taxon>
        <taxon>Pterygota</taxon>
        <taxon>Neoptera</taxon>
        <taxon>Endopterygota</taxon>
        <taxon>Diptera</taxon>
        <taxon>Brachycera</taxon>
        <taxon>Muscomorpha</taxon>
        <taxon>Ephydroidea</taxon>
        <taxon>Drosophilidae</taxon>
        <taxon>Drosophila</taxon>
    </lineage>
</organism>
<dbReference type="InterPro" id="IPR035437">
    <property type="entry name" value="SNase_OB-fold_sf"/>
</dbReference>
<dbReference type="SMART" id="SM00336">
    <property type="entry name" value="BBOX"/>
    <property type="match status" value="2"/>
</dbReference>
<feature type="coiled-coil region" evidence="5">
    <location>
        <begin position="262"/>
        <end position="289"/>
    </location>
</feature>
<evidence type="ECO:0000256" key="1">
    <source>
        <dbReference type="ARBA" id="ARBA00022723"/>
    </source>
</evidence>
<dbReference type="CTD" id="42236"/>
<dbReference type="Gene3D" id="2.30.30.140">
    <property type="match status" value="5"/>
</dbReference>
<evidence type="ECO:0000313" key="10">
    <source>
        <dbReference type="RefSeq" id="XP_034115996.2"/>
    </source>
</evidence>
<evidence type="ECO:0000259" key="6">
    <source>
        <dbReference type="PROSITE" id="PS50089"/>
    </source>
</evidence>
<dbReference type="GeneID" id="117575747"/>
<dbReference type="SUPFAM" id="SSF57850">
    <property type="entry name" value="RING/U-box"/>
    <property type="match status" value="1"/>
</dbReference>
<dbReference type="Gene3D" id="3.30.160.60">
    <property type="entry name" value="Classic Zinc Finger"/>
    <property type="match status" value="1"/>
</dbReference>
<accession>A0A6P8XHS0</accession>
<dbReference type="RefSeq" id="XP_034115996.2">
    <property type="nucleotide sequence ID" value="XM_034260105.2"/>
</dbReference>
<dbReference type="SUPFAM" id="SSF63748">
    <property type="entry name" value="Tudor/PWWP/MBT"/>
    <property type="match status" value="5"/>
</dbReference>
<dbReference type="InterPro" id="IPR013083">
    <property type="entry name" value="Znf_RING/FYVE/PHD"/>
</dbReference>
<dbReference type="PROSITE" id="PS50089">
    <property type="entry name" value="ZF_RING_2"/>
    <property type="match status" value="1"/>
</dbReference>
<feature type="domain" description="B box-type" evidence="7">
    <location>
        <begin position="141"/>
        <end position="183"/>
    </location>
</feature>
<evidence type="ECO:0000259" key="7">
    <source>
        <dbReference type="PROSITE" id="PS50119"/>
    </source>
</evidence>
<keyword evidence="1" id="KW-0479">Metal-binding</keyword>
<dbReference type="Proteomes" id="UP000515160">
    <property type="component" value="Chromosome 2R"/>
</dbReference>
<dbReference type="InterPro" id="IPR017907">
    <property type="entry name" value="Znf_RING_CS"/>
</dbReference>
<dbReference type="InterPro" id="IPR001841">
    <property type="entry name" value="Znf_RING"/>
</dbReference>
<dbReference type="CDD" id="cd16449">
    <property type="entry name" value="RING-HC"/>
    <property type="match status" value="1"/>
</dbReference>
<proteinExistence type="predicted"/>
<dbReference type="OrthoDB" id="5800423at2759"/>
<feature type="domain" description="RING-type" evidence="6">
    <location>
        <begin position="26"/>
        <end position="76"/>
    </location>
</feature>
<dbReference type="Gene3D" id="3.30.40.10">
    <property type="entry name" value="Zinc/RING finger domain, C3HC4 (zinc finger)"/>
    <property type="match status" value="1"/>
</dbReference>
<dbReference type="GO" id="GO:0005737">
    <property type="term" value="C:cytoplasm"/>
    <property type="evidence" value="ECO:0007669"/>
    <property type="project" value="UniProtKB-ARBA"/>
</dbReference>
<dbReference type="Gene3D" id="2.40.50.90">
    <property type="match status" value="4"/>
</dbReference>
<dbReference type="SMART" id="SM00333">
    <property type="entry name" value="TUDOR"/>
    <property type="match status" value="4"/>
</dbReference>
<dbReference type="PANTHER" id="PTHR16442">
    <property type="entry name" value="RING FINGER PROTEIN 17"/>
    <property type="match status" value="1"/>
</dbReference>
<dbReference type="PANTHER" id="PTHR16442:SF1">
    <property type="entry name" value="RING FINGER PROTEIN 17"/>
    <property type="match status" value="1"/>
</dbReference>
<dbReference type="PROSITE" id="PS50119">
    <property type="entry name" value="ZF_BBOX"/>
    <property type="match status" value="2"/>
</dbReference>
<keyword evidence="2 4" id="KW-0863">Zinc-finger</keyword>
<evidence type="ECO:0000256" key="2">
    <source>
        <dbReference type="ARBA" id="ARBA00022771"/>
    </source>
</evidence>
<dbReference type="PROSITE" id="PS00518">
    <property type="entry name" value="ZF_RING_1"/>
    <property type="match status" value="1"/>
</dbReference>
<evidence type="ECO:0000256" key="5">
    <source>
        <dbReference type="SAM" id="Coils"/>
    </source>
</evidence>
<reference evidence="10" key="1">
    <citation type="submission" date="2025-08" db="UniProtKB">
        <authorList>
            <consortium name="RefSeq"/>
        </authorList>
    </citation>
    <scope>IDENTIFICATION</scope>
    <source>
        <strain evidence="10">15112-1751.03</strain>
        <tissue evidence="10">Whole Adult</tissue>
    </source>
</reference>
<name>A0A6P8XHS0_DROAB</name>
<dbReference type="CDD" id="cd20379">
    <property type="entry name" value="Tudor_dTUD-like"/>
    <property type="match status" value="2"/>
</dbReference>
<feature type="domain" description="B box-type" evidence="7">
    <location>
        <begin position="209"/>
        <end position="244"/>
    </location>
</feature>
<evidence type="ECO:0000256" key="3">
    <source>
        <dbReference type="ARBA" id="ARBA00022833"/>
    </source>
</evidence>
<evidence type="ECO:0000313" key="9">
    <source>
        <dbReference type="Proteomes" id="UP000515160"/>
    </source>
</evidence>
<feature type="domain" description="Tudor" evidence="8">
    <location>
        <begin position="1322"/>
        <end position="1382"/>
    </location>
</feature>